<evidence type="ECO:0000313" key="2">
    <source>
        <dbReference type="Proteomes" id="UP000604825"/>
    </source>
</evidence>
<accession>A0A811MC69</accession>
<dbReference type="Proteomes" id="UP000604825">
    <property type="component" value="Unassembled WGS sequence"/>
</dbReference>
<organism evidence="1 2">
    <name type="scientific">Miscanthus lutarioriparius</name>
    <dbReference type="NCBI Taxonomy" id="422564"/>
    <lineage>
        <taxon>Eukaryota</taxon>
        <taxon>Viridiplantae</taxon>
        <taxon>Streptophyta</taxon>
        <taxon>Embryophyta</taxon>
        <taxon>Tracheophyta</taxon>
        <taxon>Spermatophyta</taxon>
        <taxon>Magnoliopsida</taxon>
        <taxon>Liliopsida</taxon>
        <taxon>Poales</taxon>
        <taxon>Poaceae</taxon>
        <taxon>PACMAD clade</taxon>
        <taxon>Panicoideae</taxon>
        <taxon>Andropogonodae</taxon>
        <taxon>Andropogoneae</taxon>
        <taxon>Saccharinae</taxon>
        <taxon>Miscanthus</taxon>
    </lineage>
</organism>
<dbReference type="EMBL" id="CAJGYO010000001">
    <property type="protein sequence ID" value="CAD6206461.1"/>
    <property type="molecule type" value="Genomic_DNA"/>
</dbReference>
<evidence type="ECO:0000313" key="1">
    <source>
        <dbReference type="EMBL" id="CAD6206461.1"/>
    </source>
</evidence>
<gene>
    <name evidence="1" type="ORF">NCGR_LOCUS4166</name>
</gene>
<protein>
    <submittedName>
        <fullName evidence="1">Uncharacterized protein</fullName>
    </submittedName>
</protein>
<sequence>MYLIPFLELEFGSKNMIRDFSDLDIKSPSVYGMRPLLDFEKTCYHKALTSQQESISEASDVAEFLSKLEASCGCDVPSSLKASLLNELVIKVLKEFADYESSSDPHIASPEMAAESGNVNGFHQPHDSQVNVEKVERASSLAKDLGVPSSSKKQVTFGLAVPPNDLSQPYDLFHKSVCRGHLVGKSSSQSVPAHVVDDVIPVAKDHDSNVLAGGFNSRDHFLR</sequence>
<proteinExistence type="predicted"/>
<comment type="caution">
    <text evidence="1">The sequence shown here is derived from an EMBL/GenBank/DDBJ whole genome shotgun (WGS) entry which is preliminary data.</text>
</comment>
<dbReference type="AlphaFoldDB" id="A0A811MC69"/>
<name>A0A811MC69_9POAL</name>
<reference evidence="1" key="1">
    <citation type="submission" date="2020-10" db="EMBL/GenBank/DDBJ databases">
        <authorList>
            <person name="Han B."/>
            <person name="Lu T."/>
            <person name="Zhao Q."/>
            <person name="Huang X."/>
            <person name="Zhao Y."/>
        </authorList>
    </citation>
    <scope>NUCLEOTIDE SEQUENCE</scope>
</reference>
<keyword evidence="2" id="KW-1185">Reference proteome</keyword>